<dbReference type="InterPro" id="IPR007607">
    <property type="entry name" value="BacA/B"/>
</dbReference>
<keyword evidence="3" id="KW-1185">Reference proteome</keyword>
<dbReference type="Pfam" id="PF04519">
    <property type="entry name" value="Bactofilin"/>
    <property type="match status" value="1"/>
</dbReference>
<dbReference type="RefSeq" id="WP_233054102.1">
    <property type="nucleotide sequence ID" value="NZ_JAIMJA010000019.1"/>
</dbReference>
<sequence length="134" mass="14647">MFKKTKEEGLTYISENCAITGDLNLQGEVIINGTVEGNINCVGNVTLGRSGILKGVLKANEVFVSGTIEGETHCDILNIENKGVVNGELFSSDIRIDKGGQFFGVRKHKDEEKKNIVDFDKKQTDKDDKKVAKG</sequence>
<comment type="caution">
    <text evidence="2">The sequence shown here is derived from an EMBL/GenBank/DDBJ whole genome shotgun (WGS) entry which is preliminary data.</text>
</comment>
<gene>
    <name evidence="2" type="ORF">K6Y31_16845</name>
</gene>
<name>A0ABS8WFG6_9GAMM</name>
<proteinExistence type="inferred from homology"/>
<protein>
    <submittedName>
        <fullName evidence="2">Polymer-forming cytoskeletal protein</fullName>
    </submittedName>
</protein>
<accession>A0ABS8WFG6</accession>
<dbReference type="PANTHER" id="PTHR35024:SF4">
    <property type="entry name" value="POLYMER-FORMING CYTOSKELETAL PROTEIN"/>
    <property type="match status" value="1"/>
</dbReference>
<dbReference type="PANTHER" id="PTHR35024">
    <property type="entry name" value="HYPOTHETICAL CYTOSOLIC PROTEIN"/>
    <property type="match status" value="1"/>
</dbReference>
<evidence type="ECO:0000256" key="1">
    <source>
        <dbReference type="ARBA" id="ARBA00044755"/>
    </source>
</evidence>
<evidence type="ECO:0000313" key="3">
    <source>
        <dbReference type="Proteomes" id="UP001201273"/>
    </source>
</evidence>
<reference evidence="2 3" key="1">
    <citation type="journal article" date="2022" name="Environ. Microbiol. Rep.">
        <title>Eco-phylogenetic analyses reveal divergent evolution of vitamin B12 metabolism in the marine bacterial family 'Psychromonadaceae'.</title>
        <authorList>
            <person name="Jin X."/>
            <person name="Yang Y."/>
            <person name="Cao H."/>
            <person name="Gao B."/>
            <person name="Zhao Z."/>
        </authorList>
    </citation>
    <scope>NUCLEOTIDE SEQUENCE [LARGE SCALE GENOMIC DNA]</scope>
    <source>
        <strain evidence="2 3">MKS20</strain>
    </source>
</reference>
<dbReference type="EMBL" id="JAIMJA010000019">
    <property type="protein sequence ID" value="MCE2596466.1"/>
    <property type="molecule type" value="Genomic_DNA"/>
</dbReference>
<organism evidence="2 3">
    <name type="scientific">Motilimonas cestriensis</name>
    <dbReference type="NCBI Taxonomy" id="2742685"/>
    <lineage>
        <taxon>Bacteria</taxon>
        <taxon>Pseudomonadati</taxon>
        <taxon>Pseudomonadota</taxon>
        <taxon>Gammaproteobacteria</taxon>
        <taxon>Alteromonadales</taxon>
        <taxon>Alteromonadales genera incertae sedis</taxon>
        <taxon>Motilimonas</taxon>
    </lineage>
</organism>
<dbReference type="Proteomes" id="UP001201273">
    <property type="component" value="Unassembled WGS sequence"/>
</dbReference>
<comment type="similarity">
    <text evidence="1">Belongs to the bactofilin family.</text>
</comment>
<evidence type="ECO:0000313" key="2">
    <source>
        <dbReference type="EMBL" id="MCE2596466.1"/>
    </source>
</evidence>